<accession>A0AAN6GW88</accession>
<dbReference type="GO" id="GO:0016020">
    <property type="term" value="C:membrane"/>
    <property type="evidence" value="ECO:0007669"/>
    <property type="project" value="UniProtKB-SubCell"/>
</dbReference>
<proteinExistence type="inferred from homology"/>
<evidence type="ECO:0008006" key="8">
    <source>
        <dbReference type="Google" id="ProtNLM"/>
    </source>
</evidence>
<protein>
    <recommendedName>
        <fullName evidence="8">Protein lifeguard 4</fullName>
    </recommendedName>
</protein>
<evidence type="ECO:0000313" key="6">
    <source>
        <dbReference type="EMBL" id="KAK0948828.1"/>
    </source>
</evidence>
<keyword evidence="3 5" id="KW-1133">Transmembrane helix</keyword>
<comment type="caution">
    <text evidence="6">The sequence shown here is derived from an EMBL/GenBank/DDBJ whole genome shotgun (WGS) entry which is preliminary data.</text>
</comment>
<comment type="caution">
    <text evidence="5">Lacks conserved residue(s) required for the propagation of feature annotation.</text>
</comment>
<evidence type="ECO:0000256" key="2">
    <source>
        <dbReference type="ARBA" id="ARBA00022692"/>
    </source>
</evidence>
<dbReference type="EMBL" id="JAUJLE010001695">
    <property type="protein sequence ID" value="KAK0948828.1"/>
    <property type="molecule type" value="Genomic_DNA"/>
</dbReference>
<dbReference type="PANTHER" id="PTHR23291:SF50">
    <property type="entry name" value="PROTEIN LIFEGUARD 4"/>
    <property type="match status" value="1"/>
</dbReference>
<feature type="transmembrane region" description="Helical" evidence="5">
    <location>
        <begin position="30"/>
        <end position="46"/>
    </location>
</feature>
<dbReference type="InterPro" id="IPR006214">
    <property type="entry name" value="Bax_inhibitor_1-related"/>
</dbReference>
<dbReference type="Pfam" id="PF01027">
    <property type="entry name" value="Bax1-I"/>
    <property type="match status" value="1"/>
</dbReference>
<feature type="transmembrane region" description="Helical" evidence="5">
    <location>
        <begin position="5"/>
        <end position="24"/>
    </location>
</feature>
<keyword evidence="7" id="KW-1185">Reference proteome</keyword>
<evidence type="ECO:0000256" key="5">
    <source>
        <dbReference type="RuleBase" id="RU004379"/>
    </source>
</evidence>
<dbReference type="PANTHER" id="PTHR23291">
    <property type="entry name" value="BAX INHIBITOR-RELATED"/>
    <property type="match status" value="1"/>
</dbReference>
<organism evidence="6 7">
    <name type="scientific">Friedmanniomyces endolithicus</name>
    <dbReference type="NCBI Taxonomy" id="329885"/>
    <lineage>
        <taxon>Eukaryota</taxon>
        <taxon>Fungi</taxon>
        <taxon>Dikarya</taxon>
        <taxon>Ascomycota</taxon>
        <taxon>Pezizomycotina</taxon>
        <taxon>Dothideomycetes</taxon>
        <taxon>Dothideomycetidae</taxon>
        <taxon>Mycosphaerellales</taxon>
        <taxon>Teratosphaeriaceae</taxon>
        <taxon>Friedmanniomyces</taxon>
    </lineage>
</organism>
<dbReference type="AlphaFoldDB" id="A0AAN6GW88"/>
<feature type="non-terminal residue" evidence="6">
    <location>
        <position position="79"/>
    </location>
</feature>
<reference evidence="6" key="1">
    <citation type="submission" date="2023-06" db="EMBL/GenBank/DDBJ databases">
        <title>Black Yeasts Isolated from many extreme environments.</title>
        <authorList>
            <person name="Coleine C."/>
            <person name="Stajich J.E."/>
            <person name="Selbmann L."/>
        </authorList>
    </citation>
    <scope>NUCLEOTIDE SEQUENCE</scope>
    <source>
        <strain evidence="6">CCFEE 5200</strain>
    </source>
</reference>
<evidence type="ECO:0000256" key="4">
    <source>
        <dbReference type="ARBA" id="ARBA00023136"/>
    </source>
</evidence>
<sequence>WQPYLFGALWIIILFGFMAAFFPHTSGLELGYGIVCALIFSGYILVDTQLIMRHYHVEEEIAAAISLYLDVINLFLSIL</sequence>
<evidence type="ECO:0000256" key="1">
    <source>
        <dbReference type="ARBA" id="ARBA00004141"/>
    </source>
</evidence>
<evidence type="ECO:0000313" key="7">
    <source>
        <dbReference type="Proteomes" id="UP001175353"/>
    </source>
</evidence>
<name>A0AAN6GW88_9PEZI</name>
<feature type="non-terminal residue" evidence="6">
    <location>
        <position position="1"/>
    </location>
</feature>
<keyword evidence="2 5" id="KW-0812">Transmembrane</keyword>
<gene>
    <name evidence="6" type="ORF">LTR91_026942</name>
</gene>
<comment type="similarity">
    <text evidence="5">Belongs to the BI1 family.</text>
</comment>
<evidence type="ECO:0000256" key="3">
    <source>
        <dbReference type="ARBA" id="ARBA00022989"/>
    </source>
</evidence>
<comment type="subcellular location">
    <subcellularLocation>
        <location evidence="1">Membrane</location>
        <topology evidence="1">Multi-pass membrane protein</topology>
    </subcellularLocation>
</comment>
<keyword evidence="4 5" id="KW-0472">Membrane</keyword>
<dbReference type="Proteomes" id="UP001175353">
    <property type="component" value="Unassembled WGS sequence"/>
</dbReference>